<evidence type="ECO:0000256" key="1">
    <source>
        <dbReference type="SAM" id="MobiDB-lite"/>
    </source>
</evidence>
<feature type="region of interest" description="Disordered" evidence="1">
    <location>
        <begin position="112"/>
        <end position="144"/>
    </location>
</feature>
<dbReference type="Proteomes" id="UP000593573">
    <property type="component" value="Unassembled WGS sequence"/>
</dbReference>
<gene>
    <name evidence="2" type="ORF">Goklo_024373</name>
</gene>
<evidence type="ECO:0000313" key="3">
    <source>
        <dbReference type="Proteomes" id="UP000593573"/>
    </source>
</evidence>
<feature type="non-terminal residue" evidence="2">
    <location>
        <position position="144"/>
    </location>
</feature>
<keyword evidence="3" id="KW-1185">Reference proteome</keyword>
<reference evidence="2 3" key="1">
    <citation type="journal article" date="2019" name="Genome Biol. Evol.">
        <title>Insights into the evolution of the New World diploid cottons (Gossypium, subgenus Houzingenia) based on genome sequencing.</title>
        <authorList>
            <person name="Grover C.E."/>
            <person name="Arick M.A. 2nd"/>
            <person name="Thrash A."/>
            <person name="Conover J.L."/>
            <person name="Sanders W.S."/>
            <person name="Peterson D.G."/>
            <person name="Frelichowski J.E."/>
            <person name="Scheffler J.A."/>
            <person name="Scheffler B.E."/>
            <person name="Wendel J.F."/>
        </authorList>
    </citation>
    <scope>NUCLEOTIDE SEQUENCE [LARGE SCALE GENOMIC DNA]</scope>
    <source>
        <strain evidence="2">57</strain>
        <tissue evidence="2">Leaf</tissue>
    </source>
</reference>
<dbReference type="AlphaFoldDB" id="A0A7J8W8H7"/>
<feature type="compositionally biased region" description="Basic and acidic residues" evidence="1">
    <location>
        <begin position="112"/>
        <end position="127"/>
    </location>
</feature>
<protein>
    <recommendedName>
        <fullName evidence="4">DUF4283 domain-containing protein</fullName>
    </recommendedName>
</protein>
<dbReference type="EMBL" id="JABFAB010240568">
    <property type="protein sequence ID" value="MBA0671351.1"/>
    <property type="molecule type" value="Genomic_DNA"/>
</dbReference>
<comment type="caution">
    <text evidence="2">The sequence shown here is derived from an EMBL/GenBank/DDBJ whole genome shotgun (WGS) entry which is preliminary data.</text>
</comment>
<sequence>MLGSYGYCWKEISGFFGGISIEEELANLNIDEDDETLVQAVEEDVGIEKNYNLCMLGGISITNIRQKRVLFRFYNRIDLKRVIDGMAQQFGNFIGQFLEYDATLVIWGVEEREGDGSDKEREGRKFEGNQTTKPNGVDGGRVGE</sequence>
<proteinExistence type="predicted"/>
<evidence type="ECO:0008006" key="4">
    <source>
        <dbReference type="Google" id="ProtNLM"/>
    </source>
</evidence>
<name>A0A7J8W8H7_9ROSI</name>
<accession>A0A7J8W8H7</accession>
<evidence type="ECO:0000313" key="2">
    <source>
        <dbReference type="EMBL" id="MBA0671351.1"/>
    </source>
</evidence>
<dbReference type="OrthoDB" id="10447152at2759"/>
<organism evidence="2 3">
    <name type="scientific">Gossypium klotzschianum</name>
    <dbReference type="NCBI Taxonomy" id="34286"/>
    <lineage>
        <taxon>Eukaryota</taxon>
        <taxon>Viridiplantae</taxon>
        <taxon>Streptophyta</taxon>
        <taxon>Embryophyta</taxon>
        <taxon>Tracheophyta</taxon>
        <taxon>Spermatophyta</taxon>
        <taxon>Magnoliopsida</taxon>
        <taxon>eudicotyledons</taxon>
        <taxon>Gunneridae</taxon>
        <taxon>Pentapetalae</taxon>
        <taxon>rosids</taxon>
        <taxon>malvids</taxon>
        <taxon>Malvales</taxon>
        <taxon>Malvaceae</taxon>
        <taxon>Malvoideae</taxon>
        <taxon>Gossypium</taxon>
    </lineage>
</organism>